<accession>A0A165QCT5</accession>
<evidence type="ECO:0000313" key="2">
    <source>
        <dbReference type="Proteomes" id="UP000076761"/>
    </source>
</evidence>
<dbReference type="Proteomes" id="UP000076761">
    <property type="component" value="Unassembled WGS sequence"/>
</dbReference>
<dbReference type="InParanoid" id="A0A165QCT5"/>
<protein>
    <submittedName>
        <fullName evidence="1">Uncharacterized protein</fullName>
    </submittedName>
</protein>
<evidence type="ECO:0000313" key="1">
    <source>
        <dbReference type="EMBL" id="KZT22243.1"/>
    </source>
</evidence>
<organism evidence="1 2">
    <name type="scientific">Neolentinus lepideus HHB14362 ss-1</name>
    <dbReference type="NCBI Taxonomy" id="1314782"/>
    <lineage>
        <taxon>Eukaryota</taxon>
        <taxon>Fungi</taxon>
        <taxon>Dikarya</taxon>
        <taxon>Basidiomycota</taxon>
        <taxon>Agaricomycotina</taxon>
        <taxon>Agaricomycetes</taxon>
        <taxon>Gloeophyllales</taxon>
        <taxon>Gloeophyllaceae</taxon>
        <taxon>Neolentinus</taxon>
    </lineage>
</organism>
<reference evidence="1 2" key="1">
    <citation type="journal article" date="2016" name="Mol. Biol. Evol.">
        <title>Comparative Genomics of Early-Diverging Mushroom-Forming Fungi Provides Insights into the Origins of Lignocellulose Decay Capabilities.</title>
        <authorList>
            <person name="Nagy L.G."/>
            <person name="Riley R."/>
            <person name="Tritt A."/>
            <person name="Adam C."/>
            <person name="Daum C."/>
            <person name="Floudas D."/>
            <person name="Sun H."/>
            <person name="Yadav J.S."/>
            <person name="Pangilinan J."/>
            <person name="Larsson K.H."/>
            <person name="Matsuura K."/>
            <person name="Barry K."/>
            <person name="Labutti K."/>
            <person name="Kuo R."/>
            <person name="Ohm R.A."/>
            <person name="Bhattacharya S.S."/>
            <person name="Shirouzu T."/>
            <person name="Yoshinaga Y."/>
            <person name="Martin F.M."/>
            <person name="Grigoriev I.V."/>
            <person name="Hibbett D.S."/>
        </authorList>
    </citation>
    <scope>NUCLEOTIDE SEQUENCE [LARGE SCALE GENOMIC DNA]</scope>
    <source>
        <strain evidence="1 2">HHB14362 ss-1</strain>
    </source>
</reference>
<keyword evidence="2" id="KW-1185">Reference proteome</keyword>
<dbReference type="AlphaFoldDB" id="A0A165QCT5"/>
<sequence>MQLEQYLLKYHFCAWMTMQLPDRVSSVLYSECKVRSCHALAFIAVASSAVHLHSNRRHCDAFLAKSVLCLVDSIHARCLQTRNPTRTNATVRGIVRGRFGQSAAIHTTSTNAIESKTKSALLSHNCKQYLELLVHNPGFSQLLVCTARG</sequence>
<dbReference type="EMBL" id="KV425598">
    <property type="protein sequence ID" value="KZT22243.1"/>
    <property type="molecule type" value="Genomic_DNA"/>
</dbReference>
<proteinExistence type="predicted"/>
<name>A0A165QCT5_9AGAM</name>
<gene>
    <name evidence="1" type="ORF">NEOLEDRAFT_675637</name>
</gene>